<evidence type="ECO:0000313" key="1">
    <source>
        <dbReference type="EMBL" id="SVB89058.1"/>
    </source>
</evidence>
<sequence length="151" mass="17539">MNKIFLILTLLFVSTIQSQNIERNDLIGEWVFKVNIKDAIKNSKDLNGFEKLAARTFSGYIEKALEKTQMIFDFKNDNTASVTIITEEKTEGKNVFYWKINEEGHLLLDEINDQQDIEFGDTAYWVFDDDKLVPYDIEANINEGMLMIKVN</sequence>
<organism evidence="1">
    <name type="scientific">marine metagenome</name>
    <dbReference type="NCBI Taxonomy" id="408172"/>
    <lineage>
        <taxon>unclassified sequences</taxon>
        <taxon>metagenomes</taxon>
        <taxon>ecological metagenomes</taxon>
    </lineage>
</organism>
<protein>
    <recommendedName>
        <fullName evidence="2">Lipocalin-like domain-containing protein</fullName>
    </recommendedName>
</protein>
<evidence type="ECO:0008006" key="2">
    <source>
        <dbReference type="Google" id="ProtNLM"/>
    </source>
</evidence>
<reference evidence="1" key="1">
    <citation type="submission" date="2018-05" db="EMBL/GenBank/DDBJ databases">
        <authorList>
            <person name="Lanie J.A."/>
            <person name="Ng W.-L."/>
            <person name="Kazmierczak K.M."/>
            <person name="Andrzejewski T.M."/>
            <person name="Davidsen T.M."/>
            <person name="Wayne K.J."/>
            <person name="Tettelin H."/>
            <person name="Glass J.I."/>
            <person name="Rusch D."/>
            <person name="Podicherti R."/>
            <person name="Tsui H.-C.T."/>
            <person name="Winkler M.E."/>
        </authorList>
    </citation>
    <scope>NUCLEOTIDE SEQUENCE</scope>
</reference>
<dbReference type="EMBL" id="UINC01062436">
    <property type="protein sequence ID" value="SVB89058.1"/>
    <property type="molecule type" value="Genomic_DNA"/>
</dbReference>
<dbReference type="AlphaFoldDB" id="A0A382HP31"/>
<gene>
    <name evidence="1" type="ORF">METZ01_LOCUS241912</name>
</gene>
<name>A0A382HP31_9ZZZZ</name>
<proteinExistence type="predicted"/>
<accession>A0A382HP31</accession>